<evidence type="ECO:0000256" key="8">
    <source>
        <dbReference type="ARBA" id="ARBA00022827"/>
    </source>
</evidence>
<comment type="cofactor">
    <cofactor evidence="2">
        <name>FAD</name>
        <dbReference type="ChEBI" id="CHEBI:57692"/>
    </cofactor>
</comment>
<keyword evidence="7" id="KW-0227">DNA damage</keyword>
<dbReference type="GO" id="GO:0003904">
    <property type="term" value="F:deoxyribodipyrimidine photo-lyase activity"/>
    <property type="evidence" value="ECO:0007669"/>
    <property type="project" value="UniProtKB-EC"/>
</dbReference>
<evidence type="ECO:0000259" key="14">
    <source>
        <dbReference type="PROSITE" id="PS51645"/>
    </source>
</evidence>
<evidence type="ECO:0000256" key="10">
    <source>
        <dbReference type="ARBA" id="ARBA00023204"/>
    </source>
</evidence>
<keyword evidence="6" id="KW-0285">Flavoprotein</keyword>
<dbReference type="InterPro" id="IPR052219">
    <property type="entry name" value="Photolyase_Class-2"/>
</dbReference>
<sequence length="462" mass="52548">MFDRARQLTSPHEHRPGPVLHWMRREFRVNDNPALLLARELAERDRVPLAVVLCLDADEQYPSVRQRAFLVQGLEELHQGLEQRNIPLTVLHGDPVNELSGLVRRVKATTLTTDFDALRPGQRQIQALTALSGLALWEVDGRNIVPCWMASDKKEYMARTIRTRIHRLLPEFLLPLPELEPVPTAWDASLLPALPAPDQHRLQTWAGQGFAAAPVTWAEGGESHGLQRMRSFVQKGLRGYAQRRNDPVLDASSRLSPWLHFGFVSALRTALEAARSNAPQEDKDAFLEELIVRRELADNFCYYEPRYDSLDAAWDWAQKTLDAHRGDTRSAVYTPEQFETGETHQPLWNAAQLQLRGQGIIHGYMRMYWAKKILEWSESPEQAMEIAVRLNDCWALDGLESNGYAGVAWSIAGVHDRGWKTRPVYGNIRYMNANGARRKFDAAEYVRQHAGIAQARLFAGLK</sequence>
<dbReference type="InterPro" id="IPR036155">
    <property type="entry name" value="Crypto/Photolyase_N_sf"/>
</dbReference>
<organism evidence="15 16">
    <name type="scientific">Paucidesulfovibrio gracilis DSM 16080</name>
    <dbReference type="NCBI Taxonomy" id="1121449"/>
    <lineage>
        <taxon>Bacteria</taxon>
        <taxon>Pseudomonadati</taxon>
        <taxon>Thermodesulfobacteriota</taxon>
        <taxon>Desulfovibrionia</taxon>
        <taxon>Desulfovibrionales</taxon>
        <taxon>Desulfovibrionaceae</taxon>
        <taxon>Paucidesulfovibrio</taxon>
    </lineage>
</organism>
<dbReference type="Gene3D" id="3.40.50.620">
    <property type="entry name" value="HUPs"/>
    <property type="match status" value="1"/>
</dbReference>
<evidence type="ECO:0000256" key="3">
    <source>
        <dbReference type="ARBA" id="ARBA00006409"/>
    </source>
</evidence>
<evidence type="ECO:0000313" key="15">
    <source>
        <dbReference type="EMBL" id="SKA93165.1"/>
    </source>
</evidence>
<proteinExistence type="inferred from homology"/>
<dbReference type="STRING" id="1121449.SAMN02745704_02469"/>
<evidence type="ECO:0000256" key="9">
    <source>
        <dbReference type="ARBA" id="ARBA00023125"/>
    </source>
</evidence>
<dbReference type="InterPro" id="IPR014729">
    <property type="entry name" value="Rossmann-like_a/b/a_fold"/>
</dbReference>
<dbReference type="AlphaFoldDB" id="A0A1T4XVR5"/>
<evidence type="ECO:0000256" key="7">
    <source>
        <dbReference type="ARBA" id="ARBA00022763"/>
    </source>
</evidence>
<dbReference type="Gene3D" id="1.10.579.10">
    <property type="entry name" value="DNA Cyclobutane Dipyrimidine Photolyase, subunit A, domain 3"/>
    <property type="match status" value="1"/>
</dbReference>
<dbReference type="RefSeq" id="WP_078718010.1">
    <property type="nucleotide sequence ID" value="NZ_FUYC01000017.1"/>
</dbReference>
<comment type="cofactor">
    <cofactor evidence="1">
        <name>(6R)-5,10-methylene-5,6,7,8-tetrahydrofolate</name>
        <dbReference type="ChEBI" id="CHEBI:15636"/>
    </cofactor>
</comment>
<evidence type="ECO:0000256" key="1">
    <source>
        <dbReference type="ARBA" id="ARBA00001932"/>
    </source>
</evidence>
<dbReference type="EMBL" id="FUYC01000017">
    <property type="protein sequence ID" value="SKA93165.1"/>
    <property type="molecule type" value="Genomic_DNA"/>
</dbReference>
<dbReference type="SUPFAM" id="SSF52425">
    <property type="entry name" value="Cryptochrome/photolyase, N-terminal domain"/>
    <property type="match status" value="1"/>
</dbReference>
<comment type="similarity">
    <text evidence="3">Belongs to the DNA photolyase class-2 family.</text>
</comment>
<keyword evidence="9" id="KW-0238">DNA-binding</keyword>
<dbReference type="FunFam" id="1.10.579.10:FF:000002">
    <property type="entry name" value="Deoxyribodipyrimidine photolyase"/>
    <property type="match status" value="1"/>
</dbReference>
<keyword evidence="11 15" id="KW-0456">Lyase</keyword>
<evidence type="ECO:0000313" key="16">
    <source>
        <dbReference type="Proteomes" id="UP000190027"/>
    </source>
</evidence>
<dbReference type="Pfam" id="PF00875">
    <property type="entry name" value="DNA_photolyase"/>
    <property type="match status" value="1"/>
</dbReference>
<dbReference type="Proteomes" id="UP000190027">
    <property type="component" value="Unassembled WGS sequence"/>
</dbReference>
<dbReference type="PROSITE" id="PS51645">
    <property type="entry name" value="PHR_CRY_ALPHA_BETA"/>
    <property type="match status" value="1"/>
</dbReference>
<dbReference type="EC" id="4.1.99.3" evidence="4"/>
<comment type="catalytic activity">
    <reaction evidence="13">
        <text>cyclobutadipyrimidine (in DNA) = 2 pyrimidine residues (in DNA).</text>
        <dbReference type="EC" id="4.1.99.3"/>
    </reaction>
</comment>
<keyword evidence="10" id="KW-0234">DNA repair</keyword>
<dbReference type="PANTHER" id="PTHR10211">
    <property type="entry name" value="DEOXYRIBODIPYRIMIDINE PHOTOLYASE"/>
    <property type="match status" value="1"/>
</dbReference>
<reference evidence="15 16" key="1">
    <citation type="submission" date="2017-02" db="EMBL/GenBank/DDBJ databases">
        <authorList>
            <person name="Peterson S.W."/>
        </authorList>
    </citation>
    <scope>NUCLEOTIDE SEQUENCE [LARGE SCALE GENOMIC DNA]</scope>
    <source>
        <strain evidence="15 16">DSM 16080</strain>
    </source>
</reference>
<dbReference type="InterPro" id="IPR032673">
    <property type="entry name" value="DNA_photolyase_2_CS"/>
</dbReference>
<dbReference type="SUPFAM" id="SSF48173">
    <property type="entry name" value="Cryptochrome/photolyase FAD-binding domain"/>
    <property type="match status" value="1"/>
</dbReference>
<evidence type="ECO:0000256" key="4">
    <source>
        <dbReference type="ARBA" id="ARBA00013149"/>
    </source>
</evidence>
<keyword evidence="16" id="KW-1185">Reference proteome</keyword>
<dbReference type="OrthoDB" id="9772484at2"/>
<evidence type="ECO:0000256" key="13">
    <source>
        <dbReference type="ARBA" id="ARBA00033999"/>
    </source>
</evidence>
<protein>
    <recommendedName>
        <fullName evidence="5">Deoxyribodipyrimidine photo-lyase</fullName>
        <ecNumber evidence="4">4.1.99.3</ecNumber>
    </recommendedName>
    <alternativeName>
        <fullName evidence="12">DNA photolyase</fullName>
    </alternativeName>
</protein>
<dbReference type="PANTHER" id="PTHR10211:SF0">
    <property type="entry name" value="DEOXYRIBODIPYRIMIDINE PHOTO-LYASE"/>
    <property type="match status" value="1"/>
</dbReference>
<dbReference type="GO" id="GO:0003677">
    <property type="term" value="F:DNA binding"/>
    <property type="evidence" value="ECO:0007669"/>
    <property type="project" value="UniProtKB-KW"/>
</dbReference>
<dbReference type="GO" id="GO:0000719">
    <property type="term" value="P:photoreactive repair"/>
    <property type="evidence" value="ECO:0007669"/>
    <property type="project" value="TreeGrafter"/>
</dbReference>
<evidence type="ECO:0000256" key="5">
    <source>
        <dbReference type="ARBA" id="ARBA00014046"/>
    </source>
</evidence>
<evidence type="ECO:0000256" key="11">
    <source>
        <dbReference type="ARBA" id="ARBA00023239"/>
    </source>
</evidence>
<accession>A0A1T4XVR5</accession>
<dbReference type="InterPro" id="IPR006050">
    <property type="entry name" value="DNA_photolyase_N"/>
</dbReference>
<gene>
    <name evidence="15" type="ORF">SAMN02745704_02469</name>
</gene>
<keyword evidence="8" id="KW-0274">FAD</keyword>
<dbReference type="InterPro" id="IPR036134">
    <property type="entry name" value="Crypto/Photolyase_FAD-like_sf"/>
</dbReference>
<dbReference type="Gene3D" id="1.25.40.80">
    <property type="match status" value="1"/>
</dbReference>
<evidence type="ECO:0000256" key="12">
    <source>
        <dbReference type="ARBA" id="ARBA00031671"/>
    </source>
</evidence>
<evidence type="ECO:0000256" key="2">
    <source>
        <dbReference type="ARBA" id="ARBA00001974"/>
    </source>
</evidence>
<dbReference type="PROSITE" id="PS01083">
    <property type="entry name" value="DNA_PHOTOLYASES_2_1"/>
    <property type="match status" value="1"/>
</dbReference>
<name>A0A1T4XVR5_9BACT</name>
<evidence type="ECO:0000256" key="6">
    <source>
        <dbReference type="ARBA" id="ARBA00022630"/>
    </source>
</evidence>
<feature type="domain" description="Photolyase/cryptochrome alpha/beta" evidence="14">
    <location>
        <begin position="17"/>
        <end position="147"/>
    </location>
</feature>